<feature type="domain" description="SUN" evidence="5">
    <location>
        <begin position="298"/>
        <end position="466"/>
    </location>
</feature>
<comment type="caution">
    <text evidence="6">The sequence shown here is derived from an EMBL/GenBank/DDBJ whole genome shotgun (WGS) entry which is preliminary data.</text>
</comment>
<keyword evidence="7" id="KW-1185">Reference proteome</keyword>
<dbReference type="PANTHER" id="PTHR12911:SF8">
    <property type="entry name" value="KLAROID PROTEIN-RELATED"/>
    <property type="match status" value="1"/>
</dbReference>
<keyword evidence="2" id="KW-0812">Transmembrane</keyword>
<dbReference type="PROSITE" id="PS51469">
    <property type="entry name" value="SUN"/>
    <property type="match status" value="1"/>
</dbReference>
<dbReference type="Proteomes" id="UP001642540">
    <property type="component" value="Unassembled WGS sequence"/>
</dbReference>
<sequence>MTYRHPTFLILNMNAKASAMGPHKKSVEVGKSQLSRSSLIIPVGIILVALLLSSSGFDLLECVKWVGGVVTSGTSHIMSMFHLRMSVAACPPNIFTKTKSKPNSSSDWAIEFEKVERKLREIRTEITSQQILLREKEAEAKQMGVIVDEMLEQVVNMPLALTNDDKVVTYKIICQEMDHNKDPRDCFYNLAAHFYSFAPHFPESAPLLQNLKTDPVDVRIKFNNTLRGFVLPLLVVELEEYVKRFYSSNGSVSSPEVNPQEVHDLWIREMNKYHVDYSKIVPPNLSLESEGGFILKVNVANAPTLMNNGIESSRRRCHFRSWPALKLNTPNTILQPGKLIPGECWMFEGTMGDVVVKLPYLSHIMGFTLEHRNKTITQSGQVCSAPKHFQVLGLTSMAEHEINRGHSHNFGVFTYEDAKEKESTQYFPILNYISKPYSIVLLRILSNQGYEKHTCIYRFHVHGHVSFTFEELHSDGKCLIFDT</sequence>
<proteinExistence type="predicted"/>
<gene>
    <name evidence="6" type="ORF">ODALV1_LOCUS24613</name>
</gene>
<evidence type="ECO:0000256" key="1">
    <source>
        <dbReference type="ARBA" id="ARBA00004370"/>
    </source>
</evidence>
<keyword evidence="3" id="KW-1133">Transmembrane helix</keyword>
<protein>
    <recommendedName>
        <fullName evidence="5">SUN domain-containing protein</fullName>
    </recommendedName>
</protein>
<comment type="subcellular location">
    <subcellularLocation>
        <location evidence="1">Membrane</location>
    </subcellularLocation>
</comment>
<dbReference type="Pfam" id="PF07738">
    <property type="entry name" value="Sad1_UNC"/>
    <property type="match status" value="1"/>
</dbReference>
<dbReference type="EMBL" id="CAXLJM020000092">
    <property type="protein sequence ID" value="CAL8132429.1"/>
    <property type="molecule type" value="Genomic_DNA"/>
</dbReference>
<evidence type="ECO:0000256" key="4">
    <source>
        <dbReference type="ARBA" id="ARBA00023136"/>
    </source>
</evidence>
<accession>A0ABP1RPF2</accession>
<name>A0ABP1RPF2_9HEXA</name>
<evidence type="ECO:0000256" key="3">
    <source>
        <dbReference type="ARBA" id="ARBA00022989"/>
    </source>
</evidence>
<organism evidence="6 7">
    <name type="scientific">Orchesella dallaii</name>
    <dbReference type="NCBI Taxonomy" id="48710"/>
    <lineage>
        <taxon>Eukaryota</taxon>
        <taxon>Metazoa</taxon>
        <taxon>Ecdysozoa</taxon>
        <taxon>Arthropoda</taxon>
        <taxon>Hexapoda</taxon>
        <taxon>Collembola</taxon>
        <taxon>Entomobryomorpha</taxon>
        <taxon>Entomobryoidea</taxon>
        <taxon>Orchesellidae</taxon>
        <taxon>Orchesellinae</taxon>
        <taxon>Orchesella</taxon>
    </lineage>
</organism>
<evidence type="ECO:0000313" key="7">
    <source>
        <dbReference type="Proteomes" id="UP001642540"/>
    </source>
</evidence>
<evidence type="ECO:0000259" key="5">
    <source>
        <dbReference type="PROSITE" id="PS51469"/>
    </source>
</evidence>
<keyword evidence="4" id="KW-0472">Membrane</keyword>
<dbReference type="PANTHER" id="PTHR12911">
    <property type="entry name" value="SAD1/UNC-84-LIKE PROTEIN-RELATED"/>
    <property type="match status" value="1"/>
</dbReference>
<dbReference type="InterPro" id="IPR045119">
    <property type="entry name" value="SUN1-5"/>
</dbReference>
<dbReference type="Gene3D" id="2.60.120.260">
    <property type="entry name" value="Galactose-binding domain-like"/>
    <property type="match status" value="1"/>
</dbReference>
<evidence type="ECO:0000313" key="6">
    <source>
        <dbReference type="EMBL" id="CAL8132429.1"/>
    </source>
</evidence>
<reference evidence="6 7" key="1">
    <citation type="submission" date="2024-08" db="EMBL/GenBank/DDBJ databases">
        <authorList>
            <person name="Cucini C."/>
            <person name="Frati F."/>
        </authorList>
    </citation>
    <scope>NUCLEOTIDE SEQUENCE [LARGE SCALE GENOMIC DNA]</scope>
</reference>
<dbReference type="InterPro" id="IPR012919">
    <property type="entry name" value="SUN_dom"/>
</dbReference>
<evidence type="ECO:0000256" key="2">
    <source>
        <dbReference type="ARBA" id="ARBA00022692"/>
    </source>
</evidence>